<dbReference type="Proteomes" id="UP000186955">
    <property type="component" value="Unassembled WGS sequence"/>
</dbReference>
<organism evidence="2 3">
    <name type="scientific">Penicillium subrubescens</name>
    <dbReference type="NCBI Taxonomy" id="1316194"/>
    <lineage>
        <taxon>Eukaryota</taxon>
        <taxon>Fungi</taxon>
        <taxon>Dikarya</taxon>
        <taxon>Ascomycota</taxon>
        <taxon>Pezizomycotina</taxon>
        <taxon>Eurotiomycetes</taxon>
        <taxon>Eurotiomycetidae</taxon>
        <taxon>Eurotiales</taxon>
        <taxon>Aspergillaceae</taxon>
        <taxon>Penicillium</taxon>
    </lineage>
</organism>
<gene>
    <name evidence="2" type="ORF">PENSUB_12968</name>
</gene>
<dbReference type="EMBL" id="MNBE01000744">
    <property type="protein sequence ID" value="OKO91895.1"/>
    <property type="molecule type" value="Genomic_DNA"/>
</dbReference>
<name>A0A1Q5SVK5_9EURO</name>
<evidence type="ECO:0000313" key="3">
    <source>
        <dbReference type="Proteomes" id="UP000186955"/>
    </source>
</evidence>
<keyword evidence="1" id="KW-0732">Signal</keyword>
<sequence>MRLQLLSFLGIAIFTSLVDATGCSKCLNQNEDKIRLGCFNKCKDAFNPSSTEYQVCRDQCTEFVFQDHCCTSSCSGNADVCLNDYFHRVGLTKRESSNEESFYRSQLDAIRENPDLLDKRALLAGDAPYHLVRSTEDLRSLNHPDFKETIVYDVSEAGSSGTLDRRVDHGKVCCLAAKSVLNVGALAVGPALQKDEWSEEEYAGLVLVGFGVAGAYTCNLVYNVQCVFFNARPAPGQ</sequence>
<reference evidence="2 3" key="1">
    <citation type="submission" date="2016-10" db="EMBL/GenBank/DDBJ databases">
        <title>Genome sequence of the ascomycete fungus Penicillium subrubescens.</title>
        <authorList>
            <person name="De Vries R.P."/>
            <person name="Peng M."/>
            <person name="Dilokpimol A."/>
            <person name="Hilden K."/>
            <person name="Makela M.R."/>
            <person name="Grigoriev I."/>
            <person name="Riley R."/>
            <person name="Granchi Z."/>
        </authorList>
    </citation>
    <scope>NUCLEOTIDE SEQUENCE [LARGE SCALE GENOMIC DNA]</scope>
    <source>
        <strain evidence="2 3">CBS 132785</strain>
    </source>
</reference>
<feature type="chain" id="PRO_5013316263" evidence="1">
    <location>
        <begin position="21"/>
        <end position="237"/>
    </location>
</feature>
<evidence type="ECO:0000256" key="1">
    <source>
        <dbReference type="SAM" id="SignalP"/>
    </source>
</evidence>
<comment type="caution">
    <text evidence="2">The sequence shown here is derived from an EMBL/GenBank/DDBJ whole genome shotgun (WGS) entry which is preliminary data.</text>
</comment>
<accession>A0A1Q5SVK5</accession>
<proteinExistence type="predicted"/>
<keyword evidence="3" id="KW-1185">Reference proteome</keyword>
<dbReference type="OrthoDB" id="4710131at2759"/>
<dbReference type="AlphaFoldDB" id="A0A1Q5SVK5"/>
<feature type="signal peptide" evidence="1">
    <location>
        <begin position="1"/>
        <end position="20"/>
    </location>
</feature>
<evidence type="ECO:0000313" key="2">
    <source>
        <dbReference type="EMBL" id="OKO91895.1"/>
    </source>
</evidence>
<protein>
    <submittedName>
        <fullName evidence="2">Uncharacterized protein</fullName>
    </submittedName>
</protein>